<accession>A0A3N9YH23</accession>
<dbReference type="Proteomes" id="UP000278981">
    <property type="component" value="Unassembled WGS sequence"/>
</dbReference>
<evidence type="ECO:0000313" key="2">
    <source>
        <dbReference type="Proteomes" id="UP000278981"/>
    </source>
</evidence>
<dbReference type="EMBL" id="QDGB01000179">
    <property type="protein sequence ID" value="RQX18887.1"/>
    <property type="molecule type" value="Genomic_DNA"/>
</dbReference>
<evidence type="ECO:0000313" key="1">
    <source>
        <dbReference type="EMBL" id="RQX18887.1"/>
    </source>
</evidence>
<dbReference type="AlphaFoldDB" id="A0A3N9YH23"/>
<sequence>MGLIMIAGGVPTMAIDEPISKATELFTAKRVLDTHWTRALDRPWRVGGCLECRGRDNCPQLDWAIKLIAEVAAVMFQKR</sequence>
<comment type="caution">
    <text evidence="1">The sequence shown here is derived from an EMBL/GenBank/DDBJ whole genome shotgun (WGS) entry which is preliminary data.</text>
</comment>
<reference evidence="1 2" key="1">
    <citation type="submission" date="2018-04" db="EMBL/GenBank/DDBJ databases">
        <title>Micromonosporas from Atacama Desert.</title>
        <authorList>
            <person name="Carro L."/>
            <person name="Klenk H.-P."/>
            <person name="Goodfellow M."/>
        </authorList>
    </citation>
    <scope>NUCLEOTIDE SEQUENCE [LARGE SCALE GENOMIC DNA]</scope>
    <source>
        <strain evidence="1 2">LB19</strain>
    </source>
</reference>
<gene>
    <name evidence="1" type="ORF">DDE19_06350</name>
</gene>
<protein>
    <submittedName>
        <fullName evidence="1">Uncharacterized protein</fullName>
    </submittedName>
</protein>
<proteinExistence type="predicted"/>
<organism evidence="1 2">
    <name type="scientific">Micromonospora ureilytica</name>
    <dbReference type="NCBI Taxonomy" id="709868"/>
    <lineage>
        <taxon>Bacteria</taxon>
        <taxon>Bacillati</taxon>
        <taxon>Actinomycetota</taxon>
        <taxon>Actinomycetes</taxon>
        <taxon>Micromonosporales</taxon>
        <taxon>Micromonosporaceae</taxon>
        <taxon>Micromonospora</taxon>
    </lineage>
</organism>
<name>A0A3N9YH23_9ACTN</name>